<keyword evidence="6" id="KW-0732">Signal</keyword>
<dbReference type="EMBL" id="QZMU01000001">
    <property type="protein sequence ID" value="RRQ22885.1"/>
    <property type="molecule type" value="Genomic_DNA"/>
</dbReference>
<dbReference type="Proteomes" id="UP000287798">
    <property type="component" value="Unassembled WGS sequence"/>
</dbReference>
<dbReference type="SUPFAM" id="SSF54534">
    <property type="entry name" value="FKBP-like"/>
    <property type="match status" value="1"/>
</dbReference>
<proteinExistence type="inferred from homology"/>
<evidence type="ECO:0000256" key="3">
    <source>
        <dbReference type="ARBA" id="ARBA00013194"/>
    </source>
</evidence>
<dbReference type="Pfam" id="PF00639">
    <property type="entry name" value="Rotamase"/>
    <property type="match status" value="1"/>
</dbReference>
<keyword evidence="9" id="KW-1185">Reference proteome</keyword>
<protein>
    <recommendedName>
        <fullName evidence="3">peptidylprolyl isomerase</fullName>
        <ecNumber evidence="3">5.2.1.8</ecNumber>
    </recommendedName>
</protein>
<evidence type="ECO:0000256" key="4">
    <source>
        <dbReference type="ARBA" id="ARBA00023110"/>
    </source>
</evidence>
<keyword evidence="4 5" id="KW-0697">Rotamase</keyword>
<evidence type="ECO:0000256" key="5">
    <source>
        <dbReference type="PROSITE-ProRule" id="PRU00278"/>
    </source>
</evidence>
<dbReference type="RefSeq" id="WP_125182227.1">
    <property type="nucleotide sequence ID" value="NZ_QZMU01000001.1"/>
</dbReference>
<organism evidence="8 9">
    <name type="scientific">Thiohalobacter thiocyanaticus</name>
    <dbReference type="NCBI Taxonomy" id="585455"/>
    <lineage>
        <taxon>Bacteria</taxon>
        <taxon>Pseudomonadati</taxon>
        <taxon>Pseudomonadota</taxon>
        <taxon>Gammaproteobacteria</taxon>
        <taxon>Thiohalobacterales</taxon>
        <taxon>Thiohalobacteraceae</taxon>
        <taxon>Thiohalobacter</taxon>
    </lineage>
</organism>
<dbReference type="EC" id="5.2.1.8" evidence="3"/>
<dbReference type="OrthoDB" id="14196at2"/>
<dbReference type="InterPro" id="IPR046357">
    <property type="entry name" value="PPIase_dom_sf"/>
</dbReference>
<dbReference type="SUPFAM" id="SSF109998">
    <property type="entry name" value="Triger factor/SurA peptide-binding domain-like"/>
    <property type="match status" value="1"/>
</dbReference>
<dbReference type="AlphaFoldDB" id="A0A426QM94"/>
<evidence type="ECO:0000256" key="6">
    <source>
        <dbReference type="SAM" id="SignalP"/>
    </source>
</evidence>
<evidence type="ECO:0000313" key="9">
    <source>
        <dbReference type="Proteomes" id="UP000287798"/>
    </source>
</evidence>
<reference evidence="8 9" key="1">
    <citation type="journal article" date="2010" name="Int. J. Syst. Evol. Microbiol.">
        <title>Thiohalobacter thiocyanaticus gen. nov., sp. nov., a moderately halophilic, sulfur-oxidizing gammaproteobacterium from hypersaline lakes, that utilizes thiocyanate.</title>
        <authorList>
            <person name="Sorokin D.Y."/>
            <person name="Kovaleva O.L."/>
            <person name="Tourova T.P."/>
            <person name="Muyzer G."/>
        </authorList>
    </citation>
    <scope>NUCLEOTIDE SEQUENCE [LARGE SCALE GENOMIC DNA]</scope>
    <source>
        <strain evidence="8 9">Hrh1</strain>
    </source>
</reference>
<feature type="signal peptide" evidence="6">
    <location>
        <begin position="1"/>
        <end position="24"/>
    </location>
</feature>
<feature type="domain" description="PpiC" evidence="7">
    <location>
        <begin position="135"/>
        <end position="227"/>
    </location>
</feature>
<evidence type="ECO:0000259" key="7">
    <source>
        <dbReference type="PROSITE" id="PS50198"/>
    </source>
</evidence>
<gene>
    <name evidence="8" type="ORF">D6C00_13745</name>
</gene>
<accession>A0A426QM94</accession>
<dbReference type="InterPro" id="IPR027304">
    <property type="entry name" value="Trigger_fact/SurA_dom_sf"/>
</dbReference>
<evidence type="ECO:0000313" key="8">
    <source>
        <dbReference type="EMBL" id="RRQ22885.1"/>
    </source>
</evidence>
<comment type="similarity">
    <text evidence="2">Belongs to the PpiC/parvulin rotamase family.</text>
</comment>
<dbReference type="PANTHER" id="PTHR47245">
    <property type="entry name" value="PEPTIDYLPROLYL ISOMERASE"/>
    <property type="match status" value="1"/>
</dbReference>
<comment type="catalytic activity">
    <reaction evidence="1">
        <text>[protein]-peptidylproline (omega=180) = [protein]-peptidylproline (omega=0)</text>
        <dbReference type="Rhea" id="RHEA:16237"/>
        <dbReference type="Rhea" id="RHEA-COMP:10747"/>
        <dbReference type="Rhea" id="RHEA-COMP:10748"/>
        <dbReference type="ChEBI" id="CHEBI:83833"/>
        <dbReference type="ChEBI" id="CHEBI:83834"/>
        <dbReference type="EC" id="5.2.1.8"/>
    </reaction>
</comment>
<feature type="chain" id="PRO_5019459552" description="peptidylprolyl isomerase" evidence="6">
    <location>
        <begin position="25"/>
        <end position="284"/>
    </location>
</feature>
<keyword evidence="5" id="KW-0413">Isomerase</keyword>
<evidence type="ECO:0000256" key="2">
    <source>
        <dbReference type="ARBA" id="ARBA00007656"/>
    </source>
</evidence>
<dbReference type="InterPro" id="IPR050245">
    <property type="entry name" value="PrsA_foldase"/>
</dbReference>
<sequence length="284" mass="32624">MMNSRISIAAVCMMALSMNSGVTAEENSGVIMTVNGDPVSEKSIELMIQARQERGKPVKDGLRDKMKDEMITRIVLSQQARRKSLDEDEDVRAQRELNDLAVLSQAYLRDYARGVEVDESEMKSQYEKYLEEYDAKEYRVRQILLESEDQAKEMISRIQEGEDFAELAKEHSIDPGASLNEGDLGWFRPDVFVDKRLSRAVEELSEGEYSSEPVQTRFGWHVVKVEQGPRKVEFPTYEQLSEKWKQKMRDQAVMQKVNEHVKELVDGARVKVLGQNENNLALQK</sequence>
<dbReference type="PANTHER" id="PTHR47245:SF2">
    <property type="entry name" value="PEPTIDYL-PROLYL CIS-TRANS ISOMERASE HP_0175-RELATED"/>
    <property type="match status" value="1"/>
</dbReference>
<dbReference type="Gene3D" id="3.10.50.40">
    <property type="match status" value="1"/>
</dbReference>
<dbReference type="PROSITE" id="PS50198">
    <property type="entry name" value="PPIC_PPIASE_2"/>
    <property type="match status" value="1"/>
</dbReference>
<comment type="caution">
    <text evidence="8">The sequence shown here is derived from an EMBL/GenBank/DDBJ whole genome shotgun (WGS) entry which is preliminary data.</text>
</comment>
<evidence type="ECO:0000256" key="1">
    <source>
        <dbReference type="ARBA" id="ARBA00000971"/>
    </source>
</evidence>
<dbReference type="GO" id="GO:0003755">
    <property type="term" value="F:peptidyl-prolyl cis-trans isomerase activity"/>
    <property type="evidence" value="ECO:0007669"/>
    <property type="project" value="UniProtKB-KW"/>
</dbReference>
<dbReference type="InterPro" id="IPR000297">
    <property type="entry name" value="PPIase_PpiC"/>
</dbReference>
<name>A0A426QM94_9GAMM</name>